<name>A0A5B9RD95_9AGAM</name>
<dbReference type="Pfam" id="PF05316">
    <property type="entry name" value="VAR1"/>
    <property type="match status" value="1"/>
</dbReference>
<proteinExistence type="inferred from homology"/>
<keyword evidence="5" id="KW-0687">Ribonucleoprotein</keyword>
<dbReference type="GO" id="GO:1990904">
    <property type="term" value="C:ribonucleoprotein complex"/>
    <property type="evidence" value="ECO:0007669"/>
    <property type="project" value="UniProtKB-KW"/>
</dbReference>
<dbReference type="GO" id="GO:0006412">
    <property type="term" value="P:translation"/>
    <property type="evidence" value="ECO:0007669"/>
    <property type="project" value="InterPro"/>
</dbReference>
<organism evidence="7">
    <name type="scientific">Pyrrhoderma lamaoense</name>
    <dbReference type="NCBI Taxonomy" id="2282106"/>
    <lineage>
        <taxon>Eukaryota</taxon>
        <taxon>Fungi</taxon>
        <taxon>Dikarya</taxon>
        <taxon>Basidiomycota</taxon>
        <taxon>Agaricomycotina</taxon>
        <taxon>Agaricomycetes</taxon>
        <taxon>Hymenochaetales</taxon>
        <taxon>Hymenochaetaceae</taxon>
        <taxon>Pyrrhoderma</taxon>
    </lineage>
</organism>
<reference evidence="7" key="1">
    <citation type="submission" date="2019-03" db="EMBL/GenBank/DDBJ databases">
        <title>Evidence of extensive intraspecific noncoding reshuffling in a 169kb mitochondrial genome of basidiomycete fungus.</title>
        <authorList>
            <person name="Lee H.-H."/>
            <person name="Ke H.-M."/>
            <person name="Lin C.-Y.I."/>
            <person name="Lee T.J."/>
            <person name="Chung C.-L."/>
            <person name="Tsai I.J."/>
        </authorList>
    </citation>
    <scope>NUCLEOTIDE SEQUENCE</scope>
    <source>
        <strain evidence="7">FFPRI411162</strain>
    </source>
</reference>
<evidence type="ECO:0000256" key="2">
    <source>
        <dbReference type="ARBA" id="ARBA00010761"/>
    </source>
</evidence>
<evidence type="ECO:0000256" key="6">
    <source>
        <dbReference type="ARBA" id="ARBA00035157"/>
    </source>
</evidence>
<dbReference type="AlphaFoldDB" id="A0A5B9RD95"/>
<dbReference type="EMBL" id="MK623259">
    <property type="protein sequence ID" value="QEG57130.1"/>
    <property type="molecule type" value="Genomic_DNA"/>
</dbReference>
<accession>A0A5B9RD95</accession>
<dbReference type="GO" id="GO:0005739">
    <property type="term" value="C:mitochondrion"/>
    <property type="evidence" value="ECO:0007669"/>
    <property type="project" value="UniProtKB-SubCell"/>
</dbReference>
<dbReference type="InterPro" id="IPR007980">
    <property type="entry name" value="Ribosomal_uS3m_fun"/>
</dbReference>
<evidence type="ECO:0000256" key="1">
    <source>
        <dbReference type="ARBA" id="ARBA00004173"/>
    </source>
</evidence>
<geneLocation type="mitochondrion" evidence="7"/>
<protein>
    <recommendedName>
        <fullName evidence="6">Small ribosomal subunit protein uS3m</fullName>
    </recommendedName>
</protein>
<keyword evidence="4 7" id="KW-0496">Mitochondrion</keyword>
<evidence type="ECO:0000256" key="3">
    <source>
        <dbReference type="ARBA" id="ARBA00022980"/>
    </source>
</evidence>
<dbReference type="GO" id="GO:0005840">
    <property type="term" value="C:ribosome"/>
    <property type="evidence" value="ECO:0007669"/>
    <property type="project" value="UniProtKB-KW"/>
</dbReference>
<evidence type="ECO:0000256" key="5">
    <source>
        <dbReference type="ARBA" id="ARBA00023274"/>
    </source>
</evidence>
<evidence type="ECO:0000256" key="4">
    <source>
        <dbReference type="ARBA" id="ARBA00023128"/>
    </source>
</evidence>
<comment type="subcellular location">
    <subcellularLocation>
        <location evidence="1">Mitochondrion</location>
    </subcellularLocation>
</comment>
<dbReference type="GO" id="GO:0003735">
    <property type="term" value="F:structural constituent of ribosome"/>
    <property type="evidence" value="ECO:0007669"/>
    <property type="project" value="InterPro"/>
</dbReference>
<keyword evidence="3 7" id="KW-0689">Ribosomal protein</keyword>
<evidence type="ECO:0000313" key="7">
    <source>
        <dbReference type="EMBL" id="QEG57130.1"/>
    </source>
</evidence>
<gene>
    <name evidence="7" type="ORF">PLAO_000017</name>
</gene>
<sequence length="397" mass="45513">MTNNNSANTTLAPLVGYRGLSKNLDNTIHSSLIFKDNVVPVSLKSIEMYSNFILNEKGNKSLNNLLLDPKSLPNNKEVLNTNKPLRYVPIGDMHMSLNILKNHFNSIVKTLPKFKEVSGNNITYRIRHYLNMLTRFSFKLSNSSYNFYLFNNTNNLLFKMEKAAQMLRIAFLTKGCLISKPRFEILNSHETISNEFDIKSNNKIKTKIIIHLFYLVKATTLDAQSNTLNGQGKAKLITDVYNNKFLYLNDYLTKLFKTEVELDLVRLYQPYQDSEVLVNFLNNKSYNNKFIRLTSRVFKSMNIYKTNKAKIASLLGNTDTKIIGTLTSSYPSGVSGLNIKLAGRPINEKIIPRLTVKRAQRGNFNRLNTKVNQISTFTDKSRKGAFNFTVRLSHIFR</sequence>
<comment type="similarity">
    <text evidence="2">Belongs to the universal ribosomal protein uS3 family.</text>
</comment>